<keyword evidence="13" id="KW-0482">Metalloprotease</keyword>
<dbReference type="InterPro" id="IPR042089">
    <property type="entry name" value="Peptidase_M13_dom_2"/>
</dbReference>
<evidence type="ECO:0000256" key="13">
    <source>
        <dbReference type="ARBA" id="ARBA00023049"/>
    </source>
</evidence>
<dbReference type="InterPro" id="IPR015424">
    <property type="entry name" value="PyrdxlP-dep_Trfase"/>
</dbReference>
<feature type="domain" description="Peptidase M13 N-terminal" evidence="18">
    <location>
        <begin position="127"/>
        <end position="565"/>
    </location>
</feature>
<feature type="transmembrane region" description="Helical" evidence="15">
    <location>
        <begin position="12"/>
        <end position="36"/>
    </location>
</feature>
<evidence type="ECO:0000256" key="12">
    <source>
        <dbReference type="ARBA" id="ARBA00022898"/>
    </source>
</evidence>
<feature type="domain" description="Peptidase M13 C-terminal" evidence="17">
    <location>
        <begin position="626"/>
        <end position="835"/>
    </location>
</feature>
<comment type="similarity">
    <text evidence="4">Belongs to the class-V pyridoxal-phosphate-dependent aminotransferase family.</text>
</comment>
<feature type="domain" description="Aminotransferase class V" evidence="16">
    <location>
        <begin position="2402"/>
        <end position="2705"/>
    </location>
</feature>
<dbReference type="Pfam" id="PF05649">
    <property type="entry name" value="Peptidase_M13_N"/>
    <property type="match status" value="3"/>
</dbReference>
<keyword evidence="9" id="KW-0479">Metal-binding</keyword>
<dbReference type="PROSITE" id="PS51885">
    <property type="entry name" value="NEPRILYSIN"/>
    <property type="match status" value="2"/>
</dbReference>
<organism evidence="19 20">
    <name type="scientific">Parastrongyloides trichosuri</name>
    <name type="common">Possum-specific nematode worm</name>
    <dbReference type="NCBI Taxonomy" id="131310"/>
    <lineage>
        <taxon>Eukaryota</taxon>
        <taxon>Metazoa</taxon>
        <taxon>Ecdysozoa</taxon>
        <taxon>Nematoda</taxon>
        <taxon>Chromadorea</taxon>
        <taxon>Rhabditida</taxon>
        <taxon>Tylenchina</taxon>
        <taxon>Panagrolaimomorpha</taxon>
        <taxon>Strongyloidoidea</taxon>
        <taxon>Strongyloididae</taxon>
        <taxon>Parastrongyloides</taxon>
    </lineage>
</organism>
<evidence type="ECO:0000259" key="16">
    <source>
        <dbReference type="Pfam" id="PF00266"/>
    </source>
</evidence>
<feature type="region of interest" description="Disordered" evidence="14">
    <location>
        <begin position="40"/>
        <end position="73"/>
    </location>
</feature>
<evidence type="ECO:0000256" key="1">
    <source>
        <dbReference type="ARBA" id="ARBA00001933"/>
    </source>
</evidence>
<dbReference type="SUPFAM" id="SSF55486">
    <property type="entry name" value="Metalloproteases ('zincins'), catalytic domain"/>
    <property type="match status" value="3"/>
</dbReference>
<dbReference type="Gene3D" id="3.90.1150.10">
    <property type="entry name" value="Aspartate Aminotransferase, domain 1"/>
    <property type="match status" value="1"/>
</dbReference>
<dbReference type="InterPro" id="IPR018497">
    <property type="entry name" value="Peptidase_M13_C"/>
</dbReference>
<evidence type="ECO:0000259" key="17">
    <source>
        <dbReference type="Pfam" id="PF01431"/>
    </source>
</evidence>
<keyword evidence="15" id="KW-0472">Membrane</keyword>
<keyword evidence="6" id="KW-0032">Aminotransferase</keyword>
<evidence type="ECO:0000256" key="6">
    <source>
        <dbReference type="ARBA" id="ARBA00022576"/>
    </source>
</evidence>
<feature type="domain" description="Peptidase M13 N-terminal" evidence="18">
    <location>
        <begin position="888"/>
        <end position="1334"/>
    </location>
</feature>
<dbReference type="Pfam" id="PF01431">
    <property type="entry name" value="Peptidase_M13"/>
    <property type="match status" value="3"/>
</dbReference>
<evidence type="ECO:0000256" key="10">
    <source>
        <dbReference type="ARBA" id="ARBA00022801"/>
    </source>
</evidence>
<dbReference type="GO" id="GO:0016485">
    <property type="term" value="P:protein processing"/>
    <property type="evidence" value="ECO:0007669"/>
    <property type="project" value="TreeGrafter"/>
</dbReference>
<dbReference type="PRINTS" id="PR00786">
    <property type="entry name" value="NEPRILYSIN"/>
</dbReference>
<keyword evidence="11" id="KW-0862">Zinc</keyword>
<dbReference type="GO" id="GO:0004222">
    <property type="term" value="F:metalloendopeptidase activity"/>
    <property type="evidence" value="ECO:0007669"/>
    <property type="project" value="InterPro"/>
</dbReference>
<reference evidence="20" key="1">
    <citation type="submission" date="2017-02" db="UniProtKB">
        <authorList>
            <consortium name="WormBaseParasite"/>
        </authorList>
    </citation>
    <scope>IDENTIFICATION</scope>
</reference>
<keyword evidence="10" id="KW-0378">Hydrolase</keyword>
<dbReference type="InterPro" id="IPR024079">
    <property type="entry name" value="MetalloPept_cat_dom_sf"/>
</dbReference>
<feature type="domain" description="Peptidase M13 N-terminal" evidence="18">
    <location>
        <begin position="1664"/>
        <end position="2087"/>
    </location>
</feature>
<comment type="similarity">
    <text evidence="3">Belongs to the peptidase M13 family.</text>
</comment>
<dbReference type="SUPFAM" id="SSF53383">
    <property type="entry name" value="PLP-dependent transferases"/>
    <property type="match status" value="1"/>
</dbReference>
<accession>A0A0N5A694</accession>
<keyword evidence="12" id="KW-0663">Pyridoxal phosphate</keyword>
<keyword evidence="7" id="KW-0645">Protease</keyword>
<dbReference type="InterPro" id="IPR015422">
    <property type="entry name" value="PyrdxlP-dep_Trfase_small"/>
</dbReference>
<protein>
    <recommendedName>
        <fullName evidence="5">alanine--glyoxylate transaminase</fullName>
        <ecNumber evidence="5">2.6.1.44</ecNumber>
    </recommendedName>
</protein>
<dbReference type="Gene3D" id="3.40.390.10">
    <property type="entry name" value="Collagenase (Catalytic Domain)"/>
    <property type="match status" value="3"/>
</dbReference>
<evidence type="ECO:0000313" key="20">
    <source>
        <dbReference type="WBParaSite" id="PTRK_0001744100.2"/>
    </source>
</evidence>
<name>A0A0N5A694_PARTI</name>
<feature type="domain" description="Peptidase M13 C-terminal" evidence="17">
    <location>
        <begin position="2146"/>
        <end position="2357"/>
    </location>
</feature>
<keyword evidence="15" id="KW-0812">Transmembrane</keyword>
<dbReference type="WBParaSite" id="PTRK_0001744100.2">
    <property type="protein sequence ID" value="PTRK_0001744100.2"/>
    <property type="gene ID" value="PTRK_0001744100"/>
</dbReference>
<dbReference type="GO" id="GO:0008453">
    <property type="term" value="F:alanine-glyoxylate transaminase activity"/>
    <property type="evidence" value="ECO:0007669"/>
    <property type="project" value="UniProtKB-EC"/>
</dbReference>
<evidence type="ECO:0000256" key="5">
    <source>
        <dbReference type="ARBA" id="ARBA00013049"/>
    </source>
</evidence>
<dbReference type="GO" id="GO:0005886">
    <property type="term" value="C:plasma membrane"/>
    <property type="evidence" value="ECO:0007669"/>
    <property type="project" value="TreeGrafter"/>
</dbReference>
<dbReference type="PANTHER" id="PTHR11733">
    <property type="entry name" value="ZINC METALLOPROTEASE FAMILY M13 NEPRILYSIN-RELATED"/>
    <property type="match status" value="1"/>
</dbReference>
<evidence type="ECO:0000256" key="8">
    <source>
        <dbReference type="ARBA" id="ARBA00022679"/>
    </source>
</evidence>
<dbReference type="CDD" id="cd08662">
    <property type="entry name" value="M13"/>
    <property type="match status" value="3"/>
</dbReference>
<dbReference type="PANTHER" id="PTHR11733:SF240">
    <property type="entry name" value="GH14155P-RELATED"/>
    <property type="match status" value="1"/>
</dbReference>
<feature type="domain" description="Peptidase M13 C-terminal" evidence="17">
    <location>
        <begin position="1397"/>
        <end position="1610"/>
    </location>
</feature>
<dbReference type="Gene3D" id="3.40.640.10">
    <property type="entry name" value="Type I PLP-dependent aspartate aminotransferase-like (Major domain)"/>
    <property type="match status" value="1"/>
</dbReference>
<proteinExistence type="inferred from homology"/>
<evidence type="ECO:0000259" key="18">
    <source>
        <dbReference type="Pfam" id="PF05649"/>
    </source>
</evidence>
<dbReference type="Pfam" id="PF00266">
    <property type="entry name" value="Aminotran_5"/>
    <property type="match status" value="1"/>
</dbReference>
<dbReference type="InterPro" id="IPR000192">
    <property type="entry name" value="Aminotrans_V_dom"/>
</dbReference>
<dbReference type="Proteomes" id="UP000038045">
    <property type="component" value="Unplaced"/>
</dbReference>
<evidence type="ECO:0000256" key="11">
    <source>
        <dbReference type="ARBA" id="ARBA00022833"/>
    </source>
</evidence>
<evidence type="ECO:0000256" key="2">
    <source>
        <dbReference type="ARBA" id="ARBA00001947"/>
    </source>
</evidence>
<keyword evidence="19" id="KW-1185">Reference proteome</keyword>
<comment type="cofactor">
    <cofactor evidence="2">
        <name>Zn(2+)</name>
        <dbReference type="ChEBI" id="CHEBI:29105"/>
    </cofactor>
</comment>
<dbReference type="FunFam" id="3.40.640.10:FF:000027">
    <property type="entry name" value="Serine--pyruvate aminotransferase, mitochondrial"/>
    <property type="match status" value="1"/>
</dbReference>
<dbReference type="EC" id="2.6.1.44" evidence="5"/>
<dbReference type="Gene3D" id="1.10.1380.10">
    <property type="entry name" value="Neutral endopeptidase , domain2"/>
    <property type="match status" value="3"/>
</dbReference>
<keyword evidence="8" id="KW-0808">Transferase</keyword>
<evidence type="ECO:0000256" key="14">
    <source>
        <dbReference type="SAM" id="MobiDB-lite"/>
    </source>
</evidence>
<evidence type="ECO:0000256" key="15">
    <source>
        <dbReference type="SAM" id="Phobius"/>
    </source>
</evidence>
<evidence type="ECO:0000256" key="4">
    <source>
        <dbReference type="ARBA" id="ARBA00009236"/>
    </source>
</evidence>
<dbReference type="InterPro" id="IPR008753">
    <property type="entry name" value="Peptidase_M13_N"/>
</dbReference>
<dbReference type="GO" id="GO:0046872">
    <property type="term" value="F:metal ion binding"/>
    <property type="evidence" value="ECO:0007669"/>
    <property type="project" value="UniProtKB-KW"/>
</dbReference>
<sequence>MSSSGGKKKLLYAGVATGILLLLAILGVSIAALVTLKNNESNTSTNNQPSTTLAPQTGSNTVTTTGGSQSSVVSSSVSTTISNNNPIGSNPLNIPTPGTVSNNPTKKNAFDDVVGNLKASVDLTADPCNNFYQYSCGNYNDDMSFDKVALNNFKIMAGQIKKNGYITSNSPSAMITLQKYFNKCVDFETNYNKYLGDGSIVKTIYNTLQNNIKVPFPMMNQNGNLPNPPTSNDLGYLIGYLSGSFQTDTFITGSIDTNWEHPSKGYSFFIDQSTLTYSDTYYNKVWNTTDPEAVTYTISLINSLAKINNINLDQTKLSNDVNDIFNMEKMIASSMLTDDSTRRQYARSYIPMTASQASNQYPGFNFTAYLNAVTISGSNDVKNLINQDNFKFIIMEGKRLSQVLDALTNPQSGNYISPKIFYNYLYVRALSANSNWFPPTSVSQSNILEEFKSKRKHFSKYEGIIKNKKIRRRPRKHNNDISNNEIICAELSMDDMQYANARAFIDGMYPQTSDRVNIRDNVGKLITSILSGFQSMLDGLNWMTQETKNGAYKKINNLVKNIAFPDWIADDVQLSNYYNTLSFNDNDSYFDIEEKLAVFNSYTQLNYLLASQTNRIDFSGPPGTVNAWYQPEVNSISFPGAILQRPFYDVNYPASINYGAMGVIAGHELTHGFDDEGVQWNDVGRLSTWMDSTSKNNFTIMANCVVNEYSGFCPYQNEPCVDGKQTQGENIADNGGIHSAWRAYHNYVAFNGPDPRLDDPIFSQFTHDQLFFLSFAQVWCQVPPNENDMITQILVDPHSPSIYRVWGTVQNFPAFKKAFNCPDKSLYAPDQHCNVWVSDVNPSIGLPNNTGTLPDLNIPTPAVAPKTQTKYEEYAELLSKSIDLTKNPCDDFYGYACGNFNDEISFYKMDFNNYQTMAKGLLQNNLNDSNAVKKVKQFFNTCVQFSNNPDASKYNHKAAEGEYSTINQILKLNTMPLFSGKDVDMTLFTNPTKFAYIMGTISSQLSIDTMTPTFVDTNWKNPRGSQPYMVYVDQPSTYYPWNYYTSIAWPTIKETYGPTIEQTITIISKYFNQTTLDPGVLANFTQKMMNFELNIAHNMNVDDTTRRQYSPMYNLYTVSNATSQFNNFNFKILFSMMSSIDPNANKIVTNDSYIFSIAEPDKLNIVLNYMKNLNQEEANDFANYLYLRTFLNIMDNGYLNDIGEELFGDSYAFIEIDEREKIYKPIIGKPYRITVRSMKNYMKRQNIDNITQAQINCAGYTLQYMEYANARVFVDELYPTSDDKKKIREHVGKVANSILIGFRSMIDGLSWMENKSKKSAYDKIDNLVKNIAYPDFIVNDEELNNYYSKLSFDITNPDLNNYIGVLNQFNAQTQLDYITFTNGSHRNDFNGPPGTVNAWYQPELNSITFPAAILQPPFYDPEYPASVNFGSMGVVSGHELTHGFDDQGVQWNGVGELNPWIDDISKKSFQQMANCVINEYSSFCPLANTTYSPQCIIGAQTQGENIADNGGIHSAFRAYKAFTDFNGPDKRLPGSFASQYTHDQLFFLAFGQIWCRKPVSQQSTYHSLLTDVHSPAEFRVFGTIRNFPAFRIAFNCPLNSSEAPSDHCNVWVTDISSNTTTGNNAETNIPNAKIIYNSDNLNQYTPYSQAAEFYKYALNLTADPCNDFYNYACGSFQKPLSFNIYRDRNYEIISSSYDKLNNNSNTNIIPDAVKKAMTHYNACINARSNSSLTVGGNQILKKFDNFVKNTGIQFDIMKQTPSIFNSTLLGNVMGYLSSVEGINTFVTPNVDRDPDFDKYTLMFDQNTLVDGKLYYLGQTYSQFTKSSLVNSAINVFNNWLKLKGINVDSSIISNIANECVEFEYTLANQYSTDETTRRNFSRWNNRYSVGQLNSQFPFLDWNNFISQILSYADQTSIIKTISNVLIMEVEPIGNFGKQLQNGGFSNNLLSNYFLYRFLMANNFLLPQTTSINYKHFTHRNQVPLLGKINREDQKRQLQTIFIDKSISNGCAEENMWSLQYANARVFIDTIYPTSESRINIRNILSSYIKNIKTGFQSMIDQLEWMDNKSKVGAYAKISNLQVNLAYPDFITDDNKLNNYYQNLILPTDYIDMLTTLTKFNNYLFYSDLIRTSVDRSDFLSAPATVNAWYQPELNSISIPAGILQQPYFDPNWPASINYGAMGMITGHELTHGFDDQGVQWNEIGFLKGWMDDTSSAGFKEMAECVINEYNQFSPDSLRNITPNHVNGANTQGENIADNGGIHAGWRAYRNHIALNGPDPRLPDRLLSQYTHDQLYFLAFAQVWCQQPPTAAALQKQILSDVHSPSEYRIWGTLQNFPAFRTAFNCPAGSAYGPVDHCKKSMMNIEKPLQLLEPMNIPPRLLMGPGPSNMRNDIQESISKSLLGHLHPEFTKIMDDVREGIKYLFQTKNKLTFAVSGTGHAGMECALVNLLERDSKFLVIQNGLWGGRAASLAKRMGVDTKILEIENGKAATLEEFKKAINEYKPDVVFICHGESSTGVMHPLEGFGKVCHDNGALLLVDTVASIGGAPFKGDELGVDCVYSATQKVLNAPPSLAPISFSDKAVEHIKNRKTPVASFYFDALELGNYWGCYGEARRYHHTGMISMVYGLRTALGNIVKEGIDESVKRHEENAQILYKELNNIGLEPFVKDKNLRLPCLTTVKIPENVSWQKVIGCMMNENIEIAGGLGETLGKIWRIGTFGKNSNKEAIESVTKQLKICIDKNKN</sequence>
<evidence type="ECO:0000313" key="19">
    <source>
        <dbReference type="Proteomes" id="UP000038045"/>
    </source>
</evidence>
<dbReference type="InterPro" id="IPR015421">
    <property type="entry name" value="PyrdxlP-dep_Trfase_major"/>
</dbReference>
<evidence type="ECO:0000256" key="7">
    <source>
        <dbReference type="ARBA" id="ARBA00022670"/>
    </source>
</evidence>
<keyword evidence="15" id="KW-1133">Transmembrane helix</keyword>
<dbReference type="InterPro" id="IPR000718">
    <property type="entry name" value="Peptidase_M13"/>
</dbReference>
<evidence type="ECO:0000256" key="9">
    <source>
        <dbReference type="ARBA" id="ARBA00022723"/>
    </source>
</evidence>
<evidence type="ECO:0000256" key="3">
    <source>
        <dbReference type="ARBA" id="ARBA00007357"/>
    </source>
</evidence>
<comment type="cofactor">
    <cofactor evidence="1">
        <name>pyridoxal 5'-phosphate</name>
        <dbReference type="ChEBI" id="CHEBI:597326"/>
    </cofactor>
</comment>